<gene>
    <name evidence="1" type="ORF">C8J55DRAFT_435175</name>
</gene>
<dbReference type="AlphaFoldDB" id="A0A9W9DHQ9"/>
<evidence type="ECO:0000313" key="2">
    <source>
        <dbReference type="Proteomes" id="UP001150238"/>
    </source>
</evidence>
<accession>A0A9W9DHQ9</accession>
<evidence type="ECO:0000313" key="1">
    <source>
        <dbReference type="EMBL" id="KAJ4471272.1"/>
    </source>
</evidence>
<organism evidence="1 2">
    <name type="scientific">Lentinula lateritia</name>
    <dbReference type="NCBI Taxonomy" id="40482"/>
    <lineage>
        <taxon>Eukaryota</taxon>
        <taxon>Fungi</taxon>
        <taxon>Dikarya</taxon>
        <taxon>Basidiomycota</taxon>
        <taxon>Agaricomycotina</taxon>
        <taxon>Agaricomycetes</taxon>
        <taxon>Agaricomycetidae</taxon>
        <taxon>Agaricales</taxon>
        <taxon>Marasmiineae</taxon>
        <taxon>Omphalotaceae</taxon>
        <taxon>Lentinula</taxon>
    </lineage>
</organism>
<dbReference type="Proteomes" id="UP001150238">
    <property type="component" value="Unassembled WGS sequence"/>
</dbReference>
<reference evidence="1" key="2">
    <citation type="journal article" date="2023" name="Proc. Natl. Acad. Sci. U.S.A.">
        <title>A global phylogenomic analysis of the shiitake genus Lentinula.</title>
        <authorList>
            <person name="Sierra-Patev S."/>
            <person name="Min B."/>
            <person name="Naranjo-Ortiz M."/>
            <person name="Looney B."/>
            <person name="Konkel Z."/>
            <person name="Slot J.C."/>
            <person name="Sakamoto Y."/>
            <person name="Steenwyk J.L."/>
            <person name="Rokas A."/>
            <person name="Carro J."/>
            <person name="Camarero S."/>
            <person name="Ferreira P."/>
            <person name="Molpeceres G."/>
            <person name="Ruiz-Duenas F.J."/>
            <person name="Serrano A."/>
            <person name="Henrissat B."/>
            <person name="Drula E."/>
            <person name="Hughes K.W."/>
            <person name="Mata J.L."/>
            <person name="Ishikawa N.K."/>
            <person name="Vargas-Isla R."/>
            <person name="Ushijima S."/>
            <person name="Smith C.A."/>
            <person name="Donoghue J."/>
            <person name="Ahrendt S."/>
            <person name="Andreopoulos W."/>
            <person name="He G."/>
            <person name="LaButti K."/>
            <person name="Lipzen A."/>
            <person name="Ng V."/>
            <person name="Riley R."/>
            <person name="Sandor L."/>
            <person name="Barry K."/>
            <person name="Martinez A.T."/>
            <person name="Xiao Y."/>
            <person name="Gibbons J.G."/>
            <person name="Terashima K."/>
            <person name="Grigoriev I.V."/>
            <person name="Hibbett D."/>
        </authorList>
    </citation>
    <scope>NUCLEOTIDE SEQUENCE</scope>
    <source>
        <strain evidence="1">Sp2 HRB7682 ss15</strain>
    </source>
</reference>
<protein>
    <submittedName>
        <fullName evidence="1">Uncharacterized protein</fullName>
    </submittedName>
</protein>
<feature type="non-terminal residue" evidence="1">
    <location>
        <position position="1"/>
    </location>
</feature>
<name>A0A9W9DHQ9_9AGAR</name>
<reference evidence="1" key="1">
    <citation type="submission" date="2022-08" db="EMBL/GenBank/DDBJ databases">
        <authorList>
            <consortium name="DOE Joint Genome Institute"/>
            <person name="Min B."/>
            <person name="Riley R."/>
            <person name="Sierra-Patev S."/>
            <person name="Naranjo-Ortiz M."/>
            <person name="Looney B."/>
            <person name="Konkel Z."/>
            <person name="Slot J.C."/>
            <person name="Sakamoto Y."/>
            <person name="Steenwyk J.L."/>
            <person name="Rokas A."/>
            <person name="Carro J."/>
            <person name="Camarero S."/>
            <person name="Ferreira P."/>
            <person name="Molpeceres G."/>
            <person name="Ruiz-Duenas F.J."/>
            <person name="Serrano A."/>
            <person name="Henrissat B."/>
            <person name="Drula E."/>
            <person name="Hughes K.W."/>
            <person name="Mata J.L."/>
            <person name="Ishikawa N.K."/>
            <person name="Vargas-Isla R."/>
            <person name="Ushijima S."/>
            <person name="Smith C.A."/>
            <person name="Ahrendt S."/>
            <person name="Andreopoulos W."/>
            <person name="He G."/>
            <person name="Labutti K."/>
            <person name="Lipzen A."/>
            <person name="Ng V."/>
            <person name="Sandor L."/>
            <person name="Barry K."/>
            <person name="Martinez A.T."/>
            <person name="Xiao Y."/>
            <person name="Gibbons J.G."/>
            <person name="Terashima K."/>
            <person name="Hibbett D.S."/>
            <person name="Grigoriev I.V."/>
        </authorList>
    </citation>
    <scope>NUCLEOTIDE SEQUENCE</scope>
    <source>
        <strain evidence="1">Sp2 HRB7682 ss15</strain>
    </source>
</reference>
<dbReference type="EMBL" id="JANVFS010000029">
    <property type="protein sequence ID" value="KAJ4471272.1"/>
    <property type="molecule type" value="Genomic_DNA"/>
</dbReference>
<comment type="caution">
    <text evidence="1">The sequence shown here is derived from an EMBL/GenBank/DDBJ whole genome shotgun (WGS) entry which is preliminary data.</text>
</comment>
<proteinExistence type="predicted"/>
<sequence>HQFLPIAVMPSEALFCPVNLTKDRVKVQIGQTLFKEFSTVVILKEQMRLIDPTLRDFLQHLCYRKVQNKNLIMLHTLVVGNTTCLRTNFKQDPWLEMSLVNPCHTVYVSDCVGTIDEEAIRKHCHETGKQMYICHMLDTIRNKPLNLCERYGLAMCNTNSTSATFRKKNLPDCIELAVGARILATHNIKTNLNITNGTR</sequence>